<dbReference type="GO" id="GO:0015074">
    <property type="term" value="P:DNA integration"/>
    <property type="evidence" value="ECO:0007669"/>
    <property type="project" value="InterPro"/>
</dbReference>
<dbReference type="InterPro" id="IPR013762">
    <property type="entry name" value="Integrase-like_cat_sf"/>
</dbReference>
<protein>
    <recommendedName>
        <fullName evidence="2">Tyr recombinase domain-containing protein</fullName>
    </recommendedName>
</protein>
<evidence type="ECO:0000256" key="1">
    <source>
        <dbReference type="ARBA" id="ARBA00023172"/>
    </source>
</evidence>
<evidence type="ECO:0000313" key="4">
    <source>
        <dbReference type="Proteomes" id="UP001174909"/>
    </source>
</evidence>
<dbReference type="GO" id="GO:0006310">
    <property type="term" value="P:DNA recombination"/>
    <property type="evidence" value="ECO:0007669"/>
    <property type="project" value="UniProtKB-KW"/>
</dbReference>
<proteinExistence type="predicted"/>
<gene>
    <name evidence="3" type="ORF">GBAR_LOCUS16715</name>
</gene>
<keyword evidence="4" id="KW-1185">Reference proteome</keyword>
<name>A0AA35SG18_GEOBA</name>
<dbReference type="InterPro" id="IPR011010">
    <property type="entry name" value="DNA_brk_join_enz"/>
</dbReference>
<dbReference type="Proteomes" id="UP001174909">
    <property type="component" value="Unassembled WGS sequence"/>
</dbReference>
<evidence type="ECO:0000313" key="3">
    <source>
        <dbReference type="EMBL" id="CAI8029420.1"/>
    </source>
</evidence>
<dbReference type="PROSITE" id="PS51898">
    <property type="entry name" value="TYR_RECOMBINASE"/>
    <property type="match status" value="1"/>
</dbReference>
<feature type="domain" description="Tyr recombinase" evidence="2">
    <location>
        <begin position="1"/>
        <end position="89"/>
    </location>
</feature>
<reference evidence="3" key="1">
    <citation type="submission" date="2023-03" db="EMBL/GenBank/DDBJ databases">
        <authorList>
            <person name="Steffen K."/>
            <person name="Cardenas P."/>
        </authorList>
    </citation>
    <scope>NUCLEOTIDE SEQUENCE</scope>
</reference>
<keyword evidence="1" id="KW-0233">DNA recombination</keyword>
<dbReference type="GO" id="GO:0003677">
    <property type="term" value="F:DNA binding"/>
    <property type="evidence" value="ECO:0007669"/>
    <property type="project" value="InterPro"/>
</dbReference>
<dbReference type="Gene3D" id="1.10.443.10">
    <property type="entry name" value="Intergrase catalytic core"/>
    <property type="match status" value="1"/>
</dbReference>
<dbReference type="InterPro" id="IPR002104">
    <property type="entry name" value="Integrase_catalytic"/>
</dbReference>
<dbReference type="AlphaFoldDB" id="A0AA35SG18"/>
<sequence>MESADTARRRAALDLAIIGVLADGGLRRSEAAALTWGDVELWADGTGRLTIQKGKNQVEPATVAVTAATARALRDIRPDDVDLAAPCSD</sequence>
<organism evidence="3 4">
    <name type="scientific">Geodia barretti</name>
    <name type="common">Barrett's horny sponge</name>
    <dbReference type="NCBI Taxonomy" id="519541"/>
    <lineage>
        <taxon>Eukaryota</taxon>
        <taxon>Metazoa</taxon>
        <taxon>Porifera</taxon>
        <taxon>Demospongiae</taxon>
        <taxon>Heteroscleromorpha</taxon>
        <taxon>Tetractinellida</taxon>
        <taxon>Astrophorina</taxon>
        <taxon>Geodiidae</taxon>
        <taxon>Geodia</taxon>
    </lineage>
</organism>
<comment type="caution">
    <text evidence="3">The sequence shown here is derived from an EMBL/GenBank/DDBJ whole genome shotgun (WGS) entry which is preliminary data.</text>
</comment>
<dbReference type="EMBL" id="CASHTH010002406">
    <property type="protein sequence ID" value="CAI8029420.1"/>
    <property type="molecule type" value="Genomic_DNA"/>
</dbReference>
<evidence type="ECO:0000259" key="2">
    <source>
        <dbReference type="PROSITE" id="PS51898"/>
    </source>
</evidence>
<accession>A0AA35SG18</accession>
<dbReference type="SUPFAM" id="SSF56349">
    <property type="entry name" value="DNA breaking-rejoining enzymes"/>
    <property type="match status" value="1"/>
</dbReference>